<gene>
    <name evidence="3" type="primary">smpB</name>
    <name evidence="4" type="ORF">dsat_0514</name>
</gene>
<evidence type="ECO:0000313" key="4">
    <source>
        <dbReference type="EMBL" id="EPR33073.1"/>
    </source>
</evidence>
<dbReference type="EMBL" id="ATHI01000026">
    <property type="protein sequence ID" value="EPR33073.1"/>
    <property type="molecule type" value="Genomic_DNA"/>
</dbReference>
<dbReference type="STRING" id="1121439.dsat_0514"/>
<comment type="similarity">
    <text evidence="3">Belongs to the SmpB family.</text>
</comment>
<dbReference type="GO" id="GO:0005829">
    <property type="term" value="C:cytosol"/>
    <property type="evidence" value="ECO:0007669"/>
    <property type="project" value="TreeGrafter"/>
</dbReference>
<dbReference type="GO" id="GO:0070930">
    <property type="term" value="P:trans-translation-dependent protein tagging"/>
    <property type="evidence" value="ECO:0007669"/>
    <property type="project" value="TreeGrafter"/>
</dbReference>
<comment type="subcellular location">
    <subcellularLocation>
        <location evidence="3">Cytoplasm</location>
    </subcellularLocation>
    <text evidence="3">The tmRNA-SmpB complex associates with stalled 70S ribosomes.</text>
</comment>
<dbReference type="InterPro" id="IPR020081">
    <property type="entry name" value="SsrA-bd_prot_CS"/>
</dbReference>
<dbReference type="PATRIC" id="fig|1121439.3.peg.1870"/>
<dbReference type="PANTHER" id="PTHR30308:SF2">
    <property type="entry name" value="SSRA-BINDING PROTEIN"/>
    <property type="match status" value="1"/>
</dbReference>
<dbReference type="AlphaFoldDB" id="S7UL63"/>
<keyword evidence="5" id="KW-1185">Reference proteome</keyword>
<sequence>MSKPDNPRKLVSANRKARHEYEFIETFEAGLSLTGSEVKSLRAGKISWSDGYVDFKNGEAFLVGVHIAPYENAGYAQHEPERRRKLLLHGHEIAQLSAKVEQKGLSVIPVALFLSRGRFKLDIALARGRKLHDKRDELKRRDLEREARRDMSRG</sequence>
<dbReference type="InterPro" id="IPR000037">
    <property type="entry name" value="SsrA-bd_prot"/>
</dbReference>
<evidence type="ECO:0000313" key="5">
    <source>
        <dbReference type="Proteomes" id="UP000014975"/>
    </source>
</evidence>
<dbReference type="eggNOG" id="COG0691">
    <property type="taxonomic scope" value="Bacteria"/>
</dbReference>
<accession>S7UL63</accession>
<dbReference type="CDD" id="cd09294">
    <property type="entry name" value="SmpB"/>
    <property type="match status" value="1"/>
</dbReference>
<dbReference type="GO" id="GO:0070929">
    <property type="term" value="P:trans-translation"/>
    <property type="evidence" value="ECO:0007669"/>
    <property type="project" value="UniProtKB-UniRule"/>
</dbReference>
<keyword evidence="1 3" id="KW-0963">Cytoplasm</keyword>
<dbReference type="GO" id="GO:0003723">
    <property type="term" value="F:RNA binding"/>
    <property type="evidence" value="ECO:0007669"/>
    <property type="project" value="UniProtKB-UniRule"/>
</dbReference>
<dbReference type="SUPFAM" id="SSF74982">
    <property type="entry name" value="Small protein B (SmpB)"/>
    <property type="match status" value="1"/>
</dbReference>
<dbReference type="NCBIfam" id="TIGR00086">
    <property type="entry name" value="smpB"/>
    <property type="match status" value="1"/>
</dbReference>
<organism evidence="4 5">
    <name type="scientific">Alkalidesulfovibrio alkalitolerans DSM 16529</name>
    <dbReference type="NCBI Taxonomy" id="1121439"/>
    <lineage>
        <taxon>Bacteria</taxon>
        <taxon>Pseudomonadati</taxon>
        <taxon>Thermodesulfobacteriota</taxon>
        <taxon>Desulfovibrionia</taxon>
        <taxon>Desulfovibrionales</taxon>
        <taxon>Desulfovibrionaceae</taxon>
        <taxon>Alkalidesulfovibrio</taxon>
    </lineage>
</organism>
<dbReference type="PROSITE" id="PS01317">
    <property type="entry name" value="SSRP"/>
    <property type="match status" value="1"/>
</dbReference>
<dbReference type="Pfam" id="PF01668">
    <property type="entry name" value="SmpB"/>
    <property type="match status" value="1"/>
</dbReference>
<keyword evidence="2 3" id="KW-0694">RNA-binding</keyword>
<comment type="function">
    <text evidence="3">Required for rescue of stalled ribosomes mediated by trans-translation. Binds to transfer-messenger RNA (tmRNA), required for stable association of tmRNA with ribosomes. tmRNA and SmpB together mimic tRNA shape, replacing the anticodon stem-loop with SmpB. tmRNA is encoded by the ssrA gene; the 2 termini fold to resemble tRNA(Ala) and it encodes a 'tag peptide', a short internal open reading frame. During trans-translation Ala-aminoacylated tmRNA acts like a tRNA, entering the A-site of stalled ribosomes, displacing the stalled mRNA. The ribosome then switches to translate the ORF on the tmRNA; the nascent peptide is terminated with the 'tag peptide' encoded by the tmRNA and targeted for degradation. The ribosome is freed to recommence translation, which seems to be the essential function of trans-translation.</text>
</comment>
<dbReference type="HAMAP" id="MF_00023">
    <property type="entry name" value="SmpB"/>
    <property type="match status" value="1"/>
</dbReference>
<dbReference type="InterPro" id="IPR023620">
    <property type="entry name" value="SmpB"/>
</dbReference>
<name>S7UL63_9BACT</name>
<reference evidence="4 5" key="1">
    <citation type="journal article" date="2013" name="Genome Announc.">
        <title>Draft genome sequences for three mercury-methylating, sulfate-reducing bacteria.</title>
        <authorList>
            <person name="Brown S.D."/>
            <person name="Hurt R.A.Jr."/>
            <person name="Gilmour C.C."/>
            <person name="Elias D.A."/>
        </authorList>
    </citation>
    <scope>NUCLEOTIDE SEQUENCE [LARGE SCALE GENOMIC DNA]</scope>
    <source>
        <strain evidence="4 5">DSM 16529</strain>
    </source>
</reference>
<proteinExistence type="inferred from homology"/>
<dbReference type="NCBIfam" id="NF003843">
    <property type="entry name" value="PRK05422.1"/>
    <property type="match status" value="1"/>
</dbReference>
<comment type="caution">
    <text evidence="4">The sequence shown here is derived from an EMBL/GenBank/DDBJ whole genome shotgun (WGS) entry which is preliminary data.</text>
</comment>
<dbReference type="Gene3D" id="2.40.280.10">
    <property type="match status" value="1"/>
</dbReference>
<dbReference type="PANTHER" id="PTHR30308">
    <property type="entry name" value="TMRNA-BINDING COMPONENT OF TRANS-TRANSLATION TAGGING COMPLEX"/>
    <property type="match status" value="1"/>
</dbReference>
<dbReference type="Proteomes" id="UP000014975">
    <property type="component" value="Unassembled WGS sequence"/>
</dbReference>
<evidence type="ECO:0000256" key="3">
    <source>
        <dbReference type="HAMAP-Rule" id="MF_00023"/>
    </source>
</evidence>
<evidence type="ECO:0000256" key="2">
    <source>
        <dbReference type="ARBA" id="ARBA00022884"/>
    </source>
</evidence>
<dbReference type="OrthoDB" id="9805462at2"/>
<evidence type="ECO:0000256" key="1">
    <source>
        <dbReference type="ARBA" id="ARBA00022490"/>
    </source>
</evidence>
<dbReference type="RefSeq" id="WP_020887208.1">
    <property type="nucleotide sequence ID" value="NZ_ATHI01000026.1"/>
</dbReference>
<protein>
    <recommendedName>
        <fullName evidence="3">SsrA-binding protein</fullName>
    </recommendedName>
    <alternativeName>
        <fullName evidence="3">Small protein B</fullName>
    </alternativeName>
</protein>